<dbReference type="EMBL" id="JAWDJR010000011">
    <property type="protein sequence ID" value="KAK9966511.1"/>
    <property type="molecule type" value="Genomic_DNA"/>
</dbReference>
<evidence type="ECO:0000313" key="1">
    <source>
        <dbReference type="EMBL" id="KAK9966511.1"/>
    </source>
</evidence>
<feature type="non-terminal residue" evidence="1">
    <location>
        <position position="110"/>
    </location>
</feature>
<organism evidence="1 2">
    <name type="scientific">Culter alburnus</name>
    <name type="common">Topmouth culter</name>
    <dbReference type="NCBI Taxonomy" id="194366"/>
    <lineage>
        <taxon>Eukaryota</taxon>
        <taxon>Metazoa</taxon>
        <taxon>Chordata</taxon>
        <taxon>Craniata</taxon>
        <taxon>Vertebrata</taxon>
        <taxon>Euteleostomi</taxon>
        <taxon>Actinopterygii</taxon>
        <taxon>Neopterygii</taxon>
        <taxon>Teleostei</taxon>
        <taxon>Ostariophysi</taxon>
        <taxon>Cypriniformes</taxon>
        <taxon>Xenocyprididae</taxon>
        <taxon>Xenocypridinae</taxon>
        <taxon>Culter</taxon>
    </lineage>
</organism>
<sequence>METLTDPRQSFVVKTAKRFSDKETEAGVALNSQRYIPSRLHWCELNQPQPEQPCSPVTHTAAFSPLGSAAPRPAGKKMPDALSCTTPLRLSQVPPPHGRATTHTYALINH</sequence>
<gene>
    <name evidence="1" type="ORF">ABG768_003619</name>
</gene>
<accession>A0AAW1ZYG4</accession>
<reference evidence="1 2" key="1">
    <citation type="submission" date="2024-05" db="EMBL/GenBank/DDBJ databases">
        <title>A high-quality chromosomal-level genome assembly of Topmouth culter (Culter alburnus).</title>
        <authorList>
            <person name="Zhao H."/>
        </authorList>
    </citation>
    <scope>NUCLEOTIDE SEQUENCE [LARGE SCALE GENOMIC DNA]</scope>
    <source>
        <strain evidence="1">CATC2023</strain>
        <tissue evidence="1">Muscle</tissue>
    </source>
</reference>
<comment type="caution">
    <text evidence="1">The sequence shown here is derived from an EMBL/GenBank/DDBJ whole genome shotgun (WGS) entry which is preliminary data.</text>
</comment>
<keyword evidence="2" id="KW-1185">Reference proteome</keyword>
<dbReference type="Proteomes" id="UP001479290">
    <property type="component" value="Unassembled WGS sequence"/>
</dbReference>
<protein>
    <submittedName>
        <fullName evidence="1">Uncharacterized protein</fullName>
    </submittedName>
</protein>
<evidence type="ECO:0000313" key="2">
    <source>
        <dbReference type="Proteomes" id="UP001479290"/>
    </source>
</evidence>
<name>A0AAW1ZYG4_CULAL</name>
<proteinExistence type="predicted"/>
<dbReference type="AlphaFoldDB" id="A0AAW1ZYG4"/>